<proteinExistence type="predicted"/>
<feature type="compositionally biased region" description="Polar residues" evidence="1">
    <location>
        <begin position="51"/>
        <end position="70"/>
    </location>
</feature>
<organism evidence="2 3">
    <name type="scientific">Datura stramonium</name>
    <name type="common">Jimsonweed</name>
    <name type="synonym">Common thornapple</name>
    <dbReference type="NCBI Taxonomy" id="4076"/>
    <lineage>
        <taxon>Eukaryota</taxon>
        <taxon>Viridiplantae</taxon>
        <taxon>Streptophyta</taxon>
        <taxon>Embryophyta</taxon>
        <taxon>Tracheophyta</taxon>
        <taxon>Spermatophyta</taxon>
        <taxon>Magnoliopsida</taxon>
        <taxon>eudicotyledons</taxon>
        <taxon>Gunneridae</taxon>
        <taxon>Pentapetalae</taxon>
        <taxon>asterids</taxon>
        <taxon>lamiids</taxon>
        <taxon>Solanales</taxon>
        <taxon>Solanaceae</taxon>
        <taxon>Solanoideae</taxon>
        <taxon>Datureae</taxon>
        <taxon>Datura</taxon>
    </lineage>
</organism>
<reference evidence="2 3" key="1">
    <citation type="journal article" date="2021" name="BMC Genomics">
        <title>Datura genome reveals duplications of psychoactive alkaloid biosynthetic genes and high mutation rate following tissue culture.</title>
        <authorList>
            <person name="Rajewski A."/>
            <person name="Carter-House D."/>
            <person name="Stajich J."/>
            <person name="Litt A."/>
        </authorList>
    </citation>
    <scope>NUCLEOTIDE SEQUENCE [LARGE SCALE GENOMIC DNA]</scope>
    <source>
        <strain evidence="2">AR-01</strain>
    </source>
</reference>
<dbReference type="InterPro" id="IPR004252">
    <property type="entry name" value="Probable_transposase_24"/>
</dbReference>
<evidence type="ECO:0000313" key="3">
    <source>
        <dbReference type="Proteomes" id="UP000823775"/>
    </source>
</evidence>
<comment type="caution">
    <text evidence="2">The sequence shown here is derived from an EMBL/GenBank/DDBJ whole genome shotgun (WGS) entry which is preliminary data.</text>
</comment>
<dbReference type="EMBL" id="JACEIK010000289">
    <property type="protein sequence ID" value="MCD7454175.1"/>
    <property type="molecule type" value="Genomic_DNA"/>
</dbReference>
<dbReference type="PANTHER" id="PTHR33499">
    <property type="entry name" value="OS12G0282400 PROTEIN-RELATED"/>
    <property type="match status" value="1"/>
</dbReference>
<feature type="region of interest" description="Disordered" evidence="1">
    <location>
        <begin position="49"/>
        <end position="70"/>
    </location>
</feature>
<evidence type="ECO:0000256" key="1">
    <source>
        <dbReference type="SAM" id="MobiDB-lite"/>
    </source>
</evidence>
<dbReference type="Pfam" id="PF03004">
    <property type="entry name" value="Transposase_24"/>
    <property type="match status" value="1"/>
</dbReference>
<sequence>VDMNPSKFQNSRMRSTFKTNKHAYISPGALARGRGTSLKALASVRVKTEQRTPINQSKNFNPSTSYQNDPVQNNIPISPGFDPTEDDVPLSSKVEGVDTSDWEWLVKEHFLSEQFKETSTRNSINRFKLSMPHRMGSKPIRLIIYELGGKDGKPPNMDPIFFETRKKDKKLVEPEKNAEYVEIQKLVQSDSSLTNIDVVEKCFGPQRTVM</sequence>
<evidence type="ECO:0000313" key="2">
    <source>
        <dbReference type="EMBL" id="MCD7454175.1"/>
    </source>
</evidence>
<dbReference type="PANTHER" id="PTHR33499:SF35">
    <property type="entry name" value="TRANSPOSASE MUDR PLANT DOMAIN-CONTAINING PROTEIN"/>
    <property type="match status" value="1"/>
</dbReference>
<feature type="non-terminal residue" evidence="2">
    <location>
        <position position="1"/>
    </location>
</feature>
<name>A0ABS8S796_DATST</name>
<keyword evidence="3" id="KW-1185">Reference proteome</keyword>
<accession>A0ABS8S796</accession>
<gene>
    <name evidence="2" type="ORF">HAX54_023762</name>
</gene>
<dbReference type="Proteomes" id="UP000823775">
    <property type="component" value="Unassembled WGS sequence"/>
</dbReference>
<protein>
    <submittedName>
        <fullName evidence="2">Uncharacterized protein</fullName>
    </submittedName>
</protein>